<dbReference type="GO" id="GO:0004658">
    <property type="term" value="F:propionyl-CoA carboxylase activity"/>
    <property type="evidence" value="ECO:0007669"/>
    <property type="project" value="UniProtKB-EC"/>
</dbReference>
<dbReference type="PANTHER" id="PTHR43842:SF2">
    <property type="entry name" value="PROPIONYL-COA CARBOXYLASE BETA CHAIN, MITOCHONDRIAL"/>
    <property type="match status" value="1"/>
</dbReference>
<dbReference type="Pfam" id="PF01039">
    <property type="entry name" value="Carboxyl_trans"/>
    <property type="match status" value="1"/>
</dbReference>
<evidence type="ECO:0000256" key="3">
    <source>
        <dbReference type="ARBA" id="ARBA00013050"/>
    </source>
</evidence>
<dbReference type="FunFam" id="3.90.226.10:FF:000016">
    <property type="entry name" value="Propionyl-CoA carboxylase, beta subunit"/>
    <property type="match status" value="1"/>
</dbReference>
<sequence>MAAAVSTVSLAFSRRLSNSPPRQAPTVPERIEEKRRAALLGGGQARIDAQHRRGKLTARERVLLLLDPDSFVEYDMFVEHRCADFGMEAEKNKFPGDSVVTGQGRINGRLAYVFSQIMDQAAMVGAPVIGLNDSGGARIQEGVESLAGYADIFLRNVLCSGVIPQISLIMGPCAGGAVYSPALTDFTFMVKDTSYLFITGPDVVKSVTNEDVTQEQLGGAKTHTAVSGVAHCAFENDIDALLNLREFFNYLPLSNKDPAPVRECHDPINRLVPELDTIVPMESTKAYDMVDIVHSVIDEREFFEIMPSYARNIIVGFARMNGRTVGIVGNQPKVASGCLDINSSVKGARFVRFCDAFNIPLITFVDVPGFLPGTSQEYGGIIRHGAKLLFAFAEATVPKITIITRKAYGGAYDVMSSKHLRGDANYAWPTAEVAVMGAKGAVQIIFRGKGAHAEAEYVEKFANPFPAATKGFVDDIIQPSSTRLRICRDLEVLASKRQSNPWKKHANIPL</sequence>
<feature type="domain" description="CoA carboxyltransferase C-terminal" evidence="10">
    <location>
        <begin position="267"/>
        <end position="504"/>
    </location>
</feature>
<reference evidence="11" key="3">
    <citation type="submission" date="2025-09" db="UniProtKB">
        <authorList>
            <consortium name="Ensembl"/>
        </authorList>
    </citation>
    <scope>IDENTIFICATION</scope>
</reference>
<protein>
    <recommendedName>
        <fullName evidence="5">Propionyl-CoA carboxylase beta chain, mitochondrial</fullName>
        <ecNumber evidence="3">6.4.1.3</ecNumber>
    </recommendedName>
    <alternativeName>
        <fullName evidence="6">Propanoyl-CoA:carbon dioxide ligase subunit beta</fullName>
    </alternativeName>
</protein>
<evidence type="ECO:0000256" key="2">
    <source>
        <dbReference type="ARBA" id="ARBA00006102"/>
    </source>
</evidence>
<dbReference type="InterPro" id="IPR011763">
    <property type="entry name" value="COA_CT_C"/>
</dbReference>
<dbReference type="Ensembl" id="ENSPMRT00000023100.1">
    <property type="protein sequence ID" value="ENSPMRP00000021766.1"/>
    <property type="gene ID" value="ENSPMRG00000013315.1"/>
</dbReference>
<evidence type="ECO:0000313" key="11">
    <source>
        <dbReference type="Ensembl" id="ENSPMRP00000021766.1"/>
    </source>
</evidence>
<comment type="subunit">
    <text evidence="4">The holoenzyme is a dodecamer composed of 6 PCCA/alpha subunits and 6 PCCB/beta subunits.</text>
</comment>
<evidence type="ECO:0000256" key="6">
    <source>
        <dbReference type="ARBA" id="ARBA00042797"/>
    </source>
</evidence>
<proteinExistence type="inferred from homology"/>
<comment type="pathway">
    <text evidence="1">Metabolic intermediate metabolism; propanoyl-CoA degradation; succinyl-CoA from propanoyl-CoA: step 1/3.</text>
</comment>
<evidence type="ECO:0000259" key="9">
    <source>
        <dbReference type="PROSITE" id="PS50980"/>
    </source>
</evidence>
<dbReference type="EC" id="6.4.1.3" evidence="3"/>
<evidence type="ECO:0000313" key="12">
    <source>
        <dbReference type="Proteomes" id="UP000472272"/>
    </source>
</evidence>
<dbReference type="PROSITE" id="PS50989">
    <property type="entry name" value="COA_CT_CTER"/>
    <property type="match status" value="1"/>
</dbReference>
<dbReference type="FunFam" id="3.90.226.10:FF:000017">
    <property type="entry name" value="Propionyl-CoA carboxylase subunit beta 5"/>
    <property type="match status" value="1"/>
</dbReference>
<comment type="catalytic activity">
    <reaction evidence="8">
        <text>propanoyl-CoA + hydrogencarbonate + ATP = (S)-methylmalonyl-CoA + ADP + phosphate + H(+)</text>
        <dbReference type="Rhea" id="RHEA:23720"/>
        <dbReference type="ChEBI" id="CHEBI:15378"/>
        <dbReference type="ChEBI" id="CHEBI:17544"/>
        <dbReference type="ChEBI" id="CHEBI:30616"/>
        <dbReference type="ChEBI" id="CHEBI:43474"/>
        <dbReference type="ChEBI" id="CHEBI:57327"/>
        <dbReference type="ChEBI" id="CHEBI:57392"/>
        <dbReference type="ChEBI" id="CHEBI:456216"/>
        <dbReference type="EC" id="6.4.1.3"/>
    </reaction>
    <physiologicalReaction direction="left-to-right" evidence="8">
        <dbReference type="Rhea" id="RHEA:23721"/>
    </physiologicalReaction>
</comment>
<feature type="domain" description="CoA carboxyltransferase N-terminal" evidence="9">
    <location>
        <begin position="24"/>
        <end position="263"/>
    </location>
</feature>
<gene>
    <name evidence="11" type="primary">PCCB</name>
</gene>
<dbReference type="Gene3D" id="3.90.226.10">
    <property type="entry name" value="2-enoyl-CoA Hydratase, Chain A, domain 1"/>
    <property type="match status" value="3"/>
</dbReference>
<dbReference type="InterPro" id="IPR011762">
    <property type="entry name" value="COA_CT_N"/>
</dbReference>
<evidence type="ECO:0000256" key="7">
    <source>
        <dbReference type="ARBA" id="ARBA00048208"/>
    </source>
</evidence>
<name>A0A670JBV2_PODMU</name>
<evidence type="ECO:0000256" key="1">
    <source>
        <dbReference type="ARBA" id="ARBA00005060"/>
    </source>
</evidence>
<dbReference type="AlphaFoldDB" id="A0A670JBV2"/>
<dbReference type="InterPro" id="IPR029045">
    <property type="entry name" value="ClpP/crotonase-like_dom_sf"/>
</dbReference>
<dbReference type="PROSITE" id="PS50980">
    <property type="entry name" value="COA_CT_NTER"/>
    <property type="match status" value="1"/>
</dbReference>
<evidence type="ECO:0000256" key="5">
    <source>
        <dbReference type="ARBA" id="ARBA00041138"/>
    </source>
</evidence>
<dbReference type="Proteomes" id="UP000472272">
    <property type="component" value="Chromosome 5"/>
</dbReference>
<reference evidence="11" key="2">
    <citation type="submission" date="2025-08" db="UniProtKB">
        <authorList>
            <consortium name="Ensembl"/>
        </authorList>
    </citation>
    <scope>IDENTIFICATION</scope>
</reference>
<dbReference type="GO" id="GO:0009062">
    <property type="term" value="P:fatty acid catabolic process"/>
    <property type="evidence" value="ECO:0007669"/>
    <property type="project" value="UniProtKB-ARBA"/>
</dbReference>
<comment type="catalytic activity">
    <reaction evidence="7">
        <text>butanoyl-CoA + hydrogencarbonate + ATP = (2S)-ethylmalonyl-CoA + ADP + phosphate + H(+)</text>
        <dbReference type="Rhea" id="RHEA:59520"/>
        <dbReference type="ChEBI" id="CHEBI:15378"/>
        <dbReference type="ChEBI" id="CHEBI:17544"/>
        <dbReference type="ChEBI" id="CHEBI:30616"/>
        <dbReference type="ChEBI" id="CHEBI:43474"/>
        <dbReference type="ChEBI" id="CHEBI:57371"/>
        <dbReference type="ChEBI" id="CHEBI:60909"/>
        <dbReference type="ChEBI" id="CHEBI:456216"/>
    </reaction>
    <physiologicalReaction direction="left-to-right" evidence="7">
        <dbReference type="Rhea" id="RHEA:59521"/>
    </physiologicalReaction>
</comment>
<comment type="similarity">
    <text evidence="2">Belongs to the AccD/PCCB family.</text>
</comment>
<accession>A0A670JBV2</accession>
<evidence type="ECO:0000256" key="8">
    <source>
        <dbReference type="ARBA" id="ARBA00049495"/>
    </source>
</evidence>
<dbReference type="InterPro" id="IPR034733">
    <property type="entry name" value="AcCoA_carboxyl_beta"/>
</dbReference>
<evidence type="ECO:0000256" key="4">
    <source>
        <dbReference type="ARBA" id="ARBA00038567"/>
    </source>
</evidence>
<dbReference type="InterPro" id="IPR051047">
    <property type="entry name" value="AccD/PCCB"/>
</dbReference>
<dbReference type="PANTHER" id="PTHR43842">
    <property type="entry name" value="PROPIONYL-COA CARBOXYLASE BETA CHAIN"/>
    <property type="match status" value="1"/>
</dbReference>
<dbReference type="GO" id="GO:0005739">
    <property type="term" value="C:mitochondrion"/>
    <property type="evidence" value="ECO:0007669"/>
    <property type="project" value="TreeGrafter"/>
</dbReference>
<organism evidence="11 12">
    <name type="scientific">Podarcis muralis</name>
    <name type="common">Wall lizard</name>
    <name type="synonym">Lacerta muralis</name>
    <dbReference type="NCBI Taxonomy" id="64176"/>
    <lineage>
        <taxon>Eukaryota</taxon>
        <taxon>Metazoa</taxon>
        <taxon>Chordata</taxon>
        <taxon>Craniata</taxon>
        <taxon>Vertebrata</taxon>
        <taxon>Euteleostomi</taxon>
        <taxon>Lepidosauria</taxon>
        <taxon>Squamata</taxon>
        <taxon>Bifurcata</taxon>
        <taxon>Unidentata</taxon>
        <taxon>Episquamata</taxon>
        <taxon>Laterata</taxon>
        <taxon>Lacertibaenia</taxon>
        <taxon>Lacertidae</taxon>
        <taxon>Podarcis</taxon>
    </lineage>
</organism>
<evidence type="ECO:0000259" key="10">
    <source>
        <dbReference type="PROSITE" id="PS50989"/>
    </source>
</evidence>
<dbReference type="GeneTree" id="ENSGT00940000157741"/>
<keyword evidence="12" id="KW-1185">Reference proteome</keyword>
<reference evidence="11 12" key="1">
    <citation type="journal article" date="2019" name="Proc. Natl. Acad. Sci. U.S.A.">
        <title>Regulatory changes in pterin and carotenoid genes underlie balanced color polymorphisms in the wall lizard.</title>
        <authorList>
            <person name="Andrade P."/>
            <person name="Pinho C."/>
            <person name="Perez I de Lanuza G."/>
            <person name="Afonso S."/>
            <person name="Brejcha J."/>
            <person name="Rubin C.J."/>
            <person name="Wallerman O."/>
            <person name="Pereira P."/>
            <person name="Sabatino S.J."/>
            <person name="Bellati A."/>
            <person name="Pellitteri-Rosa D."/>
            <person name="Bosakova Z."/>
            <person name="Bunikis I."/>
            <person name="Carretero M.A."/>
            <person name="Feiner N."/>
            <person name="Marsik P."/>
            <person name="Pauperio F."/>
            <person name="Salvi D."/>
            <person name="Soler L."/>
            <person name="While G.M."/>
            <person name="Uller T."/>
            <person name="Font E."/>
            <person name="Andersson L."/>
            <person name="Carneiro M."/>
        </authorList>
    </citation>
    <scope>NUCLEOTIDE SEQUENCE</scope>
</reference>
<dbReference type="SUPFAM" id="SSF52096">
    <property type="entry name" value="ClpP/crotonase"/>
    <property type="match status" value="2"/>
</dbReference>